<dbReference type="InterPro" id="IPR050710">
    <property type="entry name" value="Band7/mec-2_domain"/>
</dbReference>
<evidence type="ECO:0000256" key="1">
    <source>
        <dbReference type="ARBA" id="ARBA00004370"/>
    </source>
</evidence>
<dbReference type="InterPro" id="IPR001107">
    <property type="entry name" value="Band_7"/>
</dbReference>
<comment type="subcellular location">
    <subcellularLocation>
        <location evidence="1">Membrane</location>
    </subcellularLocation>
</comment>
<keyword evidence="3" id="KW-0812">Transmembrane</keyword>
<evidence type="ECO:0000256" key="3">
    <source>
        <dbReference type="ARBA" id="ARBA00022692"/>
    </source>
</evidence>
<gene>
    <name evidence="7" type="ORF">S01H4_10105</name>
</gene>
<comment type="caution">
    <text evidence="7">The sequence shown here is derived from an EMBL/GenBank/DDBJ whole genome shotgun (WGS) entry which is preliminary data.</text>
</comment>
<dbReference type="SMART" id="SM00244">
    <property type="entry name" value="PHB"/>
    <property type="match status" value="1"/>
</dbReference>
<dbReference type="InterPro" id="IPR010201">
    <property type="entry name" value="HflK"/>
</dbReference>
<dbReference type="EMBL" id="BART01003797">
    <property type="protein sequence ID" value="GAG61654.1"/>
    <property type="molecule type" value="Genomic_DNA"/>
</dbReference>
<dbReference type="NCBIfam" id="TIGR01933">
    <property type="entry name" value="hflK"/>
    <property type="match status" value="1"/>
</dbReference>
<proteinExistence type="inferred from homology"/>
<reference evidence="7" key="1">
    <citation type="journal article" date="2014" name="Front. Microbiol.">
        <title>High frequency of phylogenetically diverse reductive dehalogenase-homologous genes in deep subseafloor sedimentary metagenomes.</title>
        <authorList>
            <person name="Kawai M."/>
            <person name="Futagami T."/>
            <person name="Toyoda A."/>
            <person name="Takaki Y."/>
            <person name="Nishi S."/>
            <person name="Hori S."/>
            <person name="Arai W."/>
            <person name="Tsubouchi T."/>
            <person name="Morono Y."/>
            <person name="Uchiyama I."/>
            <person name="Ito T."/>
            <person name="Fujiyama A."/>
            <person name="Inagaki F."/>
            <person name="Takami H."/>
        </authorList>
    </citation>
    <scope>NUCLEOTIDE SEQUENCE</scope>
    <source>
        <strain evidence="7">Expedition CK06-06</strain>
    </source>
</reference>
<evidence type="ECO:0000313" key="7">
    <source>
        <dbReference type="EMBL" id="GAG61654.1"/>
    </source>
</evidence>
<dbReference type="PANTHER" id="PTHR43327:SF2">
    <property type="entry name" value="MODULATOR OF FTSH PROTEASE HFLK"/>
    <property type="match status" value="1"/>
</dbReference>
<comment type="similarity">
    <text evidence="2">Belongs to the band 7/mec-2 family. HflK subfamily.</text>
</comment>
<keyword evidence="5" id="KW-0472">Membrane</keyword>
<sequence>MAQIRRAEIGFRTVVVRGQPARHERRLVEALMLTGDENIADIQVLVQYRVKDASHFLFKVRGPEMALRSATEVALRGVIGKTTIDDAMTVGRPLVEADTLSFLQRLLDDYQTGLHVVELKLLVVDPPDEVKDAFHEVVRALEDKDRLIREAEGYAADLVPKARGDAEKEIKAAEAYKEEKVLRAEGDTAKFLKILEEYQKAPAVTRERLYLETIERVLANIEKFVIDP</sequence>
<dbReference type="InterPro" id="IPR036013">
    <property type="entry name" value="Band_7/SPFH_dom_sf"/>
</dbReference>
<keyword evidence="4" id="KW-1133">Transmembrane helix</keyword>
<dbReference type="SUPFAM" id="SSF117892">
    <property type="entry name" value="Band 7/SPFH domain"/>
    <property type="match status" value="1"/>
</dbReference>
<organism evidence="7">
    <name type="scientific">marine sediment metagenome</name>
    <dbReference type="NCBI Taxonomy" id="412755"/>
    <lineage>
        <taxon>unclassified sequences</taxon>
        <taxon>metagenomes</taxon>
        <taxon>ecological metagenomes</taxon>
    </lineage>
</organism>
<accession>X0YXQ6</accession>
<dbReference type="Pfam" id="PF01145">
    <property type="entry name" value="Band_7"/>
    <property type="match status" value="1"/>
</dbReference>
<dbReference type="PANTHER" id="PTHR43327">
    <property type="entry name" value="STOMATIN-LIKE PROTEIN 2, MITOCHONDRIAL"/>
    <property type="match status" value="1"/>
</dbReference>
<name>X0YXQ6_9ZZZZ</name>
<evidence type="ECO:0000256" key="5">
    <source>
        <dbReference type="ARBA" id="ARBA00023136"/>
    </source>
</evidence>
<feature type="non-terminal residue" evidence="7">
    <location>
        <position position="228"/>
    </location>
</feature>
<feature type="domain" description="Band 7" evidence="6">
    <location>
        <begin position="4"/>
        <end position="138"/>
    </location>
</feature>
<dbReference type="GO" id="GO:0016020">
    <property type="term" value="C:membrane"/>
    <property type="evidence" value="ECO:0007669"/>
    <property type="project" value="UniProtKB-SubCell"/>
</dbReference>
<protein>
    <recommendedName>
        <fullName evidence="6">Band 7 domain-containing protein</fullName>
    </recommendedName>
</protein>
<dbReference type="AlphaFoldDB" id="X0YXQ6"/>
<dbReference type="Gene3D" id="3.30.479.30">
    <property type="entry name" value="Band 7 domain"/>
    <property type="match status" value="1"/>
</dbReference>
<evidence type="ECO:0000256" key="4">
    <source>
        <dbReference type="ARBA" id="ARBA00022989"/>
    </source>
</evidence>
<dbReference type="CDD" id="cd03404">
    <property type="entry name" value="SPFH_HflK"/>
    <property type="match status" value="1"/>
</dbReference>
<evidence type="ECO:0000256" key="2">
    <source>
        <dbReference type="ARBA" id="ARBA00006971"/>
    </source>
</evidence>
<evidence type="ECO:0000259" key="6">
    <source>
        <dbReference type="SMART" id="SM00244"/>
    </source>
</evidence>